<sequence length="295" mass="33122">MAGVHKEIWTGEVIRKFRKDTSFMNRIPDRSDLVNNKVIHLTELGADPKVLINNSTYPIATVNDVDSDVAISLDKFDTENTSVSDDTLYAISIDKMGETTTKHTESMREATGDKAIHAFAPAINTARTPVIVTSGEAVSEDGITRNRMVPGDVAHLKRRWDDNNVPKQGRELILSPAHIQDLITTHESFRDQYANIREGQPLRLYGFMIGEYTSLPYYATSGIKKAFGSLYNPGTDRIASVGFVNSEMFKARDREVKMYWQRSENNPRLRQHEVGFRLYFVALPKANRAVGAIVG</sequence>
<proteinExistence type="predicted"/>
<evidence type="ECO:0000313" key="2">
    <source>
        <dbReference type="Proteomes" id="UP000004095"/>
    </source>
</evidence>
<dbReference type="OrthoDB" id="1228719at2"/>
<reference evidence="1 2" key="1">
    <citation type="submission" date="2007-01" db="EMBL/GenBank/DDBJ databases">
        <authorList>
            <person name="Haygood M."/>
            <person name="Podell S."/>
            <person name="Anderson C."/>
            <person name="Hopkinson B."/>
            <person name="Roe K."/>
            <person name="Barbeau K."/>
            <person name="Gaasterland T."/>
            <person name="Ferriera S."/>
            <person name="Johnson J."/>
            <person name="Kravitz S."/>
            <person name="Beeson K."/>
            <person name="Sutton G."/>
            <person name="Rogers Y.-H."/>
            <person name="Friedman R."/>
            <person name="Frazier M."/>
            <person name="Venter J.C."/>
        </authorList>
    </citation>
    <scope>NUCLEOTIDE SEQUENCE [LARGE SCALE GENOMIC DNA]</scope>
    <source>
        <strain evidence="1 2">ATCC 23134</strain>
    </source>
</reference>
<comment type="caution">
    <text evidence="1">The sequence shown here is derived from an EMBL/GenBank/DDBJ whole genome shotgun (WGS) entry which is preliminary data.</text>
</comment>
<dbReference type="RefSeq" id="WP_002694117.1">
    <property type="nucleotide sequence ID" value="NZ_AAWS01000004.1"/>
</dbReference>
<gene>
    <name evidence="1" type="ORF">M23134_07380</name>
</gene>
<keyword evidence="2" id="KW-1185">Reference proteome</keyword>
<protein>
    <recommendedName>
        <fullName evidence="3">Major capsid protein</fullName>
    </recommendedName>
</protein>
<organism evidence="1 2">
    <name type="scientific">Microscilla marina ATCC 23134</name>
    <dbReference type="NCBI Taxonomy" id="313606"/>
    <lineage>
        <taxon>Bacteria</taxon>
        <taxon>Pseudomonadati</taxon>
        <taxon>Bacteroidota</taxon>
        <taxon>Cytophagia</taxon>
        <taxon>Cytophagales</taxon>
        <taxon>Microscillaceae</taxon>
        <taxon>Microscilla</taxon>
    </lineage>
</organism>
<dbReference type="AlphaFoldDB" id="A1ZEM1"/>
<dbReference type="Proteomes" id="UP000004095">
    <property type="component" value="Unassembled WGS sequence"/>
</dbReference>
<dbReference type="EMBL" id="AAWS01000004">
    <property type="protein sequence ID" value="EAY30973.1"/>
    <property type="molecule type" value="Genomic_DNA"/>
</dbReference>
<accession>A1ZEM1</accession>
<name>A1ZEM1_MICM2</name>
<dbReference type="eggNOG" id="ENOG502ZXB2">
    <property type="taxonomic scope" value="Bacteria"/>
</dbReference>
<evidence type="ECO:0008006" key="3">
    <source>
        <dbReference type="Google" id="ProtNLM"/>
    </source>
</evidence>
<evidence type="ECO:0000313" key="1">
    <source>
        <dbReference type="EMBL" id="EAY30973.1"/>
    </source>
</evidence>